<keyword evidence="3" id="KW-1133">Transmembrane helix</keyword>
<dbReference type="PANTHER" id="PTHR11481">
    <property type="entry name" value="IMMUNOGLOBULIN FC RECEPTOR"/>
    <property type="match status" value="1"/>
</dbReference>
<dbReference type="GO" id="GO:0007166">
    <property type="term" value="P:cell surface receptor signaling pathway"/>
    <property type="evidence" value="ECO:0007669"/>
    <property type="project" value="TreeGrafter"/>
</dbReference>
<reference evidence="5" key="2">
    <citation type="submission" date="2025-08" db="UniProtKB">
        <authorList>
            <consortium name="Ensembl"/>
        </authorList>
    </citation>
    <scope>IDENTIFICATION</scope>
</reference>
<accession>A0A671U6Y6</accession>
<reference evidence="5" key="1">
    <citation type="submission" date="2021-04" db="EMBL/GenBank/DDBJ databases">
        <authorList>
            <consortium name="Wellcome Sanger Institute Data Sharing"/>
        </authorList>
    </citation>
    <scope>NUCLEOTIDE SEQUENCE [LARGE SCALE GENOMIC DNA]</scope>
</reference>
<dbReference type="SMART" id="SM00409">
    <property type="entry name" value="IG"/>
    <property type="match status" value="1"/>
</dbReference>
<dbReference type="InterPro" id="IPR036179">
    <property type="entry name" value="Ig-like_dom_sf"/>
</dbReference>
<evidence type="ECO:0000313" key="6">
    <source>
        <dbReference type="Proteomes" id="UP000472265"/>
    </source>
</evidence>
<keyword evidence="3" id="KW-0472">Membrane</keyword>
<dbReference type="GO" id="GO:0004888">
    <property type="term" value="F:transmembrane signaling receptor activity"/>
    <property type="evidence" value="ECO:0007669"/>
    <property type="project" value="TreeGrafter"/>
</dbReference>
<dbReference type="PROSITE" id="PS50835">
    <property type="entry name" value="IG_LIKE"/>
    <property type="match status" value="1"/>
</dbReference>
<proteinExistence type="predicted"/>
<organism evidence="5 6">
    <name type="scientific">Sparus aurata</name>
    <name type="common">Gilthead sea bream</name>
    <dbReference type="NCBI Taxonomy" id="8175"/>
    <lineage>
        <taxon>Eukaryota</taxon>
        <taxon>Metazoa</taxon>
        <taxon>Chordata</taxon>
        <taxon>Craniata</taxon>
        <taxon>Vertebrata</taxon>
        <taxon>Euteleostomi</taxon>
        <taxon>Actinopterygii</taxon>
        <taxon>Neopterygii</taxon>
        <taxon>Teleostei</taxon>
        <taxon>Neoteleostei</taxon>
        <taxon>Acanthomorphata</taxon>
        <taxon>Eupercaria</taxon>
        <taxon>Spariformes</taxon>
        <taxon>Sparidae</taxon>
        <taxon>Sparus</taxon>
    </lineage>
</organism>
<dbReference type="InterPro" id="IPR050488">
    <property type="entry name" value="Ig_Fc_receptor"/>
</dbReference>
<protein>
    <recommendedName>
        <fullName evidence="4">Ig-like domain-containing protein</fullName>
    </recommendedName>
</protein>
<keyword evidence="1" id="KW-0732">Signal</keyword>
<evidence type="ECO:0000313" key="5">
    <source>
        <dbReference type="Ensembl" id="ENSSAUP00010008574.1"/>
    </source>
</evidence>
<keyword evidence="6" id="KW-1185">Reference proteome</keyword>
<dbReference type="Ensembl" id="ENSSAUT00010009169.1">
    <property type="protein sequence ID" value="ENSSAUP00010008574.1"/>
    <property type="gene ID" value="ENSSAUG00010004281.1"/>
</dbReference>
<dbReference type="AlphaFoldDB" id="A0A671U6Y6"/>
<dbReference type="PANTHER" id="PTHR11481:SF64">
    <property type="entry name" value="FC RECEPTOR-LIKE PROTEIN 4"/>
    <property type="match status" value="1"/>
</dbReference>
<name>A0A671U6Y6_SPAAU</name>
<evidence type="ECO:0000259" key="4">
    <source>
        <dbReference type="PROSITE" id="PS50835"/>
    </source>
</evidence>
<evidence type="ECO:0000256" key="3">
    <source>
        <dbReference type="SAM" id="Phobius"/>
    </source>
</evidence>
<evidence type="ECO:0000256" key="2">
    <source>
        <dbReference type="ARBA" id="ARBA00023157"/>
    </source>
</evidence>
<dbReference type="Gene3D" id="2.60.40.10">
    <property type="entry name" value="Immunoglobulins"/>
    <property type="match status" value="1"/>
</dbReference>
<dbReference type="InterPro" id="IPR013783">
    <property type="entry name" value="Ig-like_fold"/>
</dbReference>
<dbReference type="GO" id="GO:0006955">
    <property type="term" value="P:immune response"/>
    <property type="evidence" value="ECO:0007669"/>
    <property type="project" value="TreeGrafter"/>
</dbReference>
<dbReference type="GeneTree" id="ENSGT01120000274132"/>
<keyword evidence="3" id="KW-0812">Transmembrane</keyword>
<dbReference type="InterPro" id="IPR003599">
    <property type="entry name" value="Ig_sub"/>
</dbReference>
<sequence length="209" mass="23346">DQHNQTPDAVLLSDPVLPVMEGDDVTLTCTTETSNLSADFYKDGSFIRTEPTGHMTIHHVSRSDEGLYKCNTSSDGESPPSWITVTGQEVQLKSTIKMSAETETQIKLYMSLCFKLVLSLIPQLKNLDILLKYNIEPSWKPATTSSPTTSSASPSSPHLDQWWTFILPILLGFLVALVPLVLLVILVRRLINRKPKGQTHSDTFRHNNR</sequence>
<dbReference type="Pfam" id="PF13895">
    <property type="entry name" value="Ig_2"/>
    <property type="match status" value="1"/>
</dbReference>
<reference evidence="5" key="3">
    <citation type="submission" date="2025-09" db="UniProtKB">
        <authorList>
            <consortium name="Ensembl"/>
        </authorList>
    </citation>
    <scope>IDENTIFICATION</scope>
</reference>
<feature type="domain" description="Ig-like" evidence="4">
    <location>
        <begin position="7"/>
        <end position="86"/>
    </location>
</feature>
<dbReference type="InterPro" id="IPR007110">
    <property type="entry name" value="Ig-like_dom"/>
</dbReference>
<keyword evidence="2" id="KW-1015">Disulfide bond</keyword>
<dbReference type="SUPFAM" id="SSF48726">
    <property type="entry name" value="Immunoglobulin"/>
    <property type="match status" value="1"/>
</dbReference>
<evidence type="ECO:0000256" key="1">
    <source>
        <dbReference type="ARBA" id="ARBA00022729"/>
    </source>
</evidence>
<dbReference type="Proteomes" id="UP000472265">
    <property type="component" value="Chromosome 10"/>
</dbReference>
<feature type="transmembrane region" description="Helical" evidence="3">
    <location>
        <begin position="162"/>
        <end position="187"/>
    </location>
</feature>
<dbReference type="InParanoid" id="A0A671U6Y6"/>
<dbReference type="GO" id="GO:0009897">
    <property type="term" value="C:external side of plasma membrane"/>
    <property type="evidence" value="ECO:0007669"/>
    <property type="project" value="TreeGrafter"/>
</dbReference>